<name>A0A1Y2IU04_TRAC3</name>
<dbReference type="PROSITE" id="PS00624">
    <property type="entry name" value="GMC_OXRED_2"/>
    <property type="match status" value="1"/>
</dbReference>
<dbReference type="SUPFAM" id="SSF51905">
    <property type="entry name" value="FAD/NAD(P)-binding domain"/>
    <property type="match status" value="1"/>
</dbReference>
<keyword evidence="12" id="KW-1185">Reference proteome</keyword>
<dbReference type="Pfam" id="PF05199">
    <property type="entry name" value="GMC_oxred_C"/>
    <property type="match status" value="1"/>
</dbReference>
<dbReference type="AlphaFoldDB" id="A0A1Y2IU04"/>
<dbReference type="GO" id="GO:0050660">
    <property type="term" value="F:flavin adenine dinucleotide binding"/>
    <property type="evidence" value="ECO:0007669"/>
    <property type="project" value="InterPro"/>
</dbReference>
<keyword evidence="5 7" id="KW-0274">FAD</keyword>
<evidence type="ECO:0000259" key="9">
    <source>
        <dbReference type="PROSITE" id="PS00623"/>
    </source>
</evidence>
<dbReference type="Gene3D" id="3.30.560.10">
    <property type="entry name" value="Glucose Oxidase, domain 3"/>
    <property type="match status" value="1"/>
</dbReference>
<evidence type="ECO:0000259" key="10">
    <source>
        <dbReference type="PROSITE" id="PS00624"/>
    </source>
</evidence>
<organism evidence="11 12">
    <name type="scientific">Trametes coccinea (strain BRFM310)</name>
    <name type="common">Pycnoporus coccineus</name>
    <dbReference type="NCBI Taxonomy" id="1353009"/>
    <lineage>
        <taxon>Eukaryota</taxon>
        <taxon>Fungi</taxon>
        <taxon>Dikarya</taxon>
        <taxon>Basidiomycota</taxon>
        <taxon>Agaricomycotina</taxon>
        <taxon>Agaricomycetes</taxon>
        <taxon>Polyporales</taxon>
        <taxon>Polyporaceae</taxon>
        <taxon>Trametes</taxon>
    </lineage>
</organism>
<evidence type="ECO:0000256" key="2">
    <source>
        <dbReference type="ARBA" id="ARBA00010790"/>
    </source>
</evidence>
<dbReference type="InterPro" id="IPR012132">
    <property type="entry name" value="GMC_OxRdtase"/>
</dbReference>
<dbReference type="InterPro" id="IPR000172">
    <property type="entry name" value="GMC_OxRdtase_N"/>
</dbReference>
<reference evidence="11 12" key="1">
    <citation type="journal article" date="2015" name="Biotechnol. Biofuels">
        <title>Enhanced degradation of softwood versus hardwood by the white-rot fungus Pycnoporus coccineus.</title>
        <authorList>
            <person name="Couturier M."/>
            <person name="Navarro D."/>
            <person name="Chevret D."/>
            <person name="Henrissat B."/>
            <person name="Piumi F."/>
            <person name="Ruiz-Duenas F.J."/>
            <person name="Martinez A.T."/>
            <person name="Grigoriev I.V."/>
            <person name="Riley R."/>
            <person name="Lipzen A."/>
            <person name="Berrin J.G."/>
            <person name="Master E.R."/>
            <person name="Rosso M.N."/>
        </authorList>
    </citation>
    <scope>NUCLEOTIDE SEQUENCE [LARGE SCALE GENOMIC DNA]</scope>
    <source>
        <strain evidence="11 12">BRFM310</strain>
    </source>
</reference>
<dbReference type="EMBL" id="KZ084096">
    <property type="protein sequence ID" value="OSD04610.1"/>
    <property type="molecule type" value="Genomic_DNA"/>
</dbReference>
<dbReference type="InterPro" id="IPR036188">
    <property type="entry name" value="FAD/NAD-bd_sf"/>
</dbReference>
<evidence type="ECO:0000256" key="5">
    <source>
        <dbReference type="ARBA" id="ARBA00022827"/>
    </source>
</evidence>
<dbReference type="InterPro" id="IPR007867">
    <property type="entry name" value="GMC_OxRtase_C"/>
</dbReference>
<keyword evidence="6" id="KW-0560">Oxidoreductase</keyword>
<dbReference type="PANTHER" id="PTHR11552">
    <property type="entry name" value="GLUCOSE-METHANOL-CHOLINE GMC OXIDOREDUCTASE"/>
    <property type="match status" value="1"/>
</dbReference>
<dbReference type="GO" id="GO:0016614">
    <property type="term" value="F:oxidoreductase activity, acting on CH-OH group of donors"/>
    <property type="evidence" value="ECO:0007669"/>
    <property type="project" value="InterPro"/>
</dbReference>
<dbReference type="Gene3D" id="3.50.50.60">
    <property type="entry name" value="FAD/NAD(P)-binding domain"/>
    <property type="match status" value="1"/>
</dbReference>
<gene>
    <name evidence="11" type="ORF">PYCCODRAFT_1433476</name>
</gene>
<comment type="similarity">
    <text evidence="2 8">Belongs to the GMC oxidoreductase family.</text>
</comment>
<evidence type="ECO:0000256" key="4">
    <source>
        <dbReference type="ARBA" id="ARBA00022729"/>
    </source>
</evidence>
<evidence type="ECO:0000256" key="3">
    <source>
        <dbReference type="ARBA" id="ARBA00022630"/>
    </source>
</evidence>
<evidence type="ECO:0000256" key="6">
    <source>
        <dbReference type="ARBA" id="ARBA00023002"/>
    </source>
</evidence>
<dbReference type="STRING" id="1353009.A0A1Y2IU04"/>
<dbReference type="PIRSF" id="PIRSF000137">
    <property type="entry name" value="Alcohol_oxidase"/>
    <property type="match status" value="1"/>
</dbReference>
<dbReference type="OrthoDB" id="269227at2759"/>
<sequence>MVAAHPSCSEPSLELIASAYHRLNLLAFSPVMSATIDDVQNKTFDYVICGGGTAGLTVAARLTENPNTSVLLLEAGDANIDDMALLLPAAYGSQFGKNQYSWPHQTTKQKSSNGQAYMWYRGRGLGGSSGINFYCWTKPAASEIDDIERLGNPGWNWKNLEKYIKRTERFTLPSEETQRTLNMNFNDWDLGTDGPLDIAYPASIDPAERKVQEAFLNAGIPLARRPMNGDPVGTCYAPITYDPKTHTRSYATTAFYLPNKDRPNLIVLPSSYVNRVLPSSQSSSDFIAEAVEFQHNGQLYIVRANKEIILSAGSLKTPQILELSGIGDPAILRPLNVPVKVDLPGVGTNVQEHYTLPISFEIRDDVPFETPDGLSDPEVFKKHLELRSTGTGAFTTGITGITFATLAQISPRADEIIKSVEEKITKNADKLSPALLEQYRISLDRLRTGAGCEFVSCAGMVSQPNPAEKGKRYLSFWVAMNHTFSRGTIHSVSDDPKVDPEFDPHYFEEEVDLQVSVEMVKFARNLKNISPLKEMIAREHNPGPEIQSDEQIAAHLKRYMSTTHRELCAQYRRYMSLIRRPDTTGSCSMLPRERGGVVDPQLKVYGTQNLRVVDLSVIPLIFAAHPQAVVYGISEQAADIIKGTFQP</sequence>
<feature type="binding site" evidence="7">
    <location>
        <position position="273"/>
    </location>
    <ligand>
        <name>FAD</name>
        <dbReference type="ChEBI" id="CHEBI:57692"/>
    </ligand>
</feature>
<evidence type="ECO:0000256" key="7">
    <source>
        <dbReference type="PIRSR" id="PIRSR000137-2"/>
    </source>
</evidence>
<evidence type="ECO:0000313" key="12">
    <source>
        <dbReference type="Proteomes" id="UP000193067"/>
    </source>
</evidence>
<dbReference type="Proteomes" id="UP000193067">
    <property type="component" value="Unassembled WGS sequence"/>
</dbReference>
<feature type="binding site" evidence="7">
    <location>
        <begin position="626"/>
        <end position="627"/>
    </location>
    <ligand>
        <name>FAD</name>
        <dbReference type="ChEBI" id="CHEBI:57692"/>
    </ligand>
</feature>
<dbReference type="PANTHER" id="PTHR11552:SF201">
    <property type="entry name" value="GLUCOSE-METHANOL-CHOLINE OXIDOREDUCTASE N-TERMINAL DOMAIN-CONTAINING PROTEIN"/>
    <property type="match status" value="1"/>
</dbReference>
<evidence type="ECO:0000256" key="8">
    <source>
        <dbReference type="RuleBase" id="RU003968"/>
    </source>
</evidence>
<protein>
    <submittedName>
        <fullName evidence="11">GMC oxidoreductase</fullName>
    </submittedName>
</protein>
<proteinExistence type="inferred from homology"/>
<dbReference type="SUPFAM" id="SSF54373">
    <property type="entry name" value="FAD-linked reductases, C-terminal domain"/>
    <property type="match status" value="1"/>
</dbReference>
<feature type="domain" description="Glucose-methanol-choline oxidoreductase N-terminal" evidence="9">
    <location>
        <begin position="122"/>
        <end position="145"/>
    </location>
</feature>
<feature type="domain" description="Glucose-methanol-choline oxidoreductase N-terminal" evidence="10">
    <location>
        <begin position="313"/>
        <end position="327"/>
    </location>
</feature>
<dbReference type="Pfam" id="PF00732">
    <property type="entry name" value="GMC_oxred_N"/>
    <property type="match status" value="1"/>
</dbReference>
<dbReference type="PROSITE" id="PS00623">
    <property type="entry name" value="GMC_OXRED_1"/>
    <property type="match status" value="1"/>
</dbReference>
<keyword evidence="4" id="KW-0732">Signal</keyword>
<comment type="cofactor">
    <cofactor evidence="1 7">
        <name>FAD</name>
        <dbReference type="ChEBI" id="CHEBI:57692"/>
    </cofactor>
</comment>
<accession>A0A1Y2IU04</accession>
<evidence type="ECO:0000313" key="11">
    <source>
        <dbReference type="EMBL" id="OSD04610.1"/>
    </source>
</evidence>
<keyword evidence="3 8" id="KW-0285">Flavoprotein</keyword>
<evidence type="ECO:0000256" key="1">
    <source>
        <dbReference type="ARBA" id="ARBA00001974"/>
    </source>
</evidence>